<accession>A0ABT1KT51</accession>
<protein>
    <recommendedName>
        <fullName evidence="3">Glycosyltransferase</fullName>
    </recommendedName>
</protein>
<proteinExistence type="predicted"/>
<gene>
    <name evidence="1" type="ORF">NCI01_03850</name>
</gene>
<dbReference type="RefSeq" id="WP_254180138.1">
    <property type="nucleotide sequence ID" value="NZ_JANARS010000001.1"/>
</dbReference>
<reference evidence="1 2" key="1">
    <citation type="submission" date="2022-06" db="EMBL/GenBank/DDBJ databases">
        <authorList>
            <person name="So Y."/>
        </authorList>
    </citation>
    <scope>NUCLEOTIDE SEQUENCE [LARGE SCALE GENOMIC DNA]</scope>
    <source>
        <strain evidence="1 2">STR3</strain>
    </source>
</reference>
<evidence type="ECO:0008006" key="3">
    <source>
        <dbReference type="Google" id="ProtNLM"/>
    </source>
</evidence>
<sequence>MALTIRSILRGDVTPASIHLTLSRDEFAGVDLPRSLLALQERGLKIVMVPGNTRSYKKLIPTLESLPARTLITADDDVYYPRSWLRDLLTAHLADANSIVGHRGTRITGCKRELAPYVEWPPATRNTPPNRTFLTGVGGILYPPESLSATVSDMDLAMNLCPTADDIWFKAMALLEQTPTRQVGPRPLDPPTRRGSQRVGLFRTNVGESQNDAQMRATLDYFDLWGLLDHV</sequence>
<comment type="caution">
    <text evidence="1">The sequence shown here is derived from an EMBL/GenBank/DDBJ whole genome shotgun (WGS) entry which is preliminary data.</text>
</comment>
<dbReference type="Proteomes" id="UP001204524">
    <property type="component" value="Unassembled WGS sequence"/>
</dbReference>
<keyword evidence="2" id="KW-1185">Reference proteome</keyword>
<evidence type="ECO:0000313" key="2">
    <source>
        <dbReference type="Proteomes" id="UP001204524"/>
    </source>
</evidence>
<evidence type="ECO:0000313" key="1">
    <source>
        <dbReference type="EMBL" id="MCP3420920.1"/>
    </source>
</evidence>
<dbReference type="EMBL" id="JANARS010000001">
    <property type="protein sequence ID" value="MCP3420920.1"/>
    <property type="molecule type" value="Genomic_DNA"/>
</dbReference>
<organism evidence="1 2">
    <name type="scientific">Nocardioides pinisoli</name>
    <dbReference type="NCBI Taxonomy" id="2950279"/>
    <lineage>
        <taxon>Bacteria</taxon>
        <taxon>Bacillati</taxon>
        <taxon>Actinomycetota</taxon>
        <taxon>Actinomycetes</taxon>
        <taxon>Propionibacteriales</taxon>
        <taxon>Nocardioidaceae</taxon>
        <taxon>Nocardioides</taxon>
    </lineage>
</organism>
<name>A0ABT1KT51_9ACTN</name>